<accession>A0A2P7NWX9</accession>
<dbReference type="AlphaFoldDB" id="A0A2P7NWX9"/>
<feature type="domain" description="Glycosyltransferase subfamily 4-like N-terminal" evidence="1">
    <location>
        <begin position="12"/>
        <end position="174"/>
    </location>
</feature>
<dbReference type="OrthoDB" id="9772485at2"/>
<comment type="caution">
    <text evidence="2">The sequence shown here is derived from an EMBL/GenBank/DDBJ whole genome shotgun (WGS) entry which is preliminary data.</text>
</comment>
<organism evidence="2 3">
    <name type="scientific">Nitrosomonas supralitoralis</name>
    <dbReference type="NCBI Taxonomy" id="2116706"/>
    <lineage>
        <taxon>Bacteria</taxon>
        <taxon>Pseudomonadati</taxon>
        <taxon>Pseudomonadota</taxon>
        <taxon>Betaproteobacteria</taxon>
        <taxon>Nitrosomonadales</taxon>
        <taxon>Nitrosomonadaceae</taxon>
        <taxon>Nitrosomonas</taxon>
    </lineage>
</organism>
<dbReference type="SUPFAM" id="SSF53756">
    <property type="entry name" value="UDP-Glycosyltransferase/glycogen phosphorylase"/>
    <property type="match status" value="1"/>
</dbReference>
<protein>
    <submittedName>
        <fullName evidence="2">Glycosyl transferase</fullName>
    </submittedName>
</protein>
<dbReference type="PANTHER" id="PTHR12526">
    <property type="entry name" value="GLYCOSYLTRANSFERASE"/>
    <property type="match status" value="1"/>
</dbReference>
<dbReference type="GO" id="GO:0016757">
    <property type="term" value="F:glycosyltransferase activity"/>
    <property type="evidence" value="ECO:0007669"/>
    <property type="project" value="UniProtKB-ARBA"/>
</dbReference>
<dbReference type="Pfam" id="PF13439">
    <property type="entry name" value="Glyco_transf_4"/>
    <property type="match status" value="1"/>
</dbReference>
<name>A0A2P7NWX9_9PROT</name>
<dbReference type="PANTHER" id="PTHR12526:SF638">
    <property type="entry name" value="SPORE COAT PROTEIN SA"/>
    <property type="match status" value="1"/>
</dbReference>
<keyword evidence="2" id="KW-0808">Transferase</keyword>
<evidence type="ECO:0000259" key="1">
    <source>
        <dbReference type="Pfam" id="PF13439"/>
    </source>
</evidence>
<evidence type="ECO:0000313" key="3">
    <source>
        <dbReference type="Proteomes" id="UP000241912"/>
    </source>
</evidence>
<proteinExistence type="predicted"/>
<gene>
    <name evidence="2" type="ORF">C7H79_05490</name>
</gene>
<dbReference type="InterPro" id="IPR028098">
    <property type="entry name" value="Glyco_trans_4-like_N"/>
</dbReference>
<dbReference type="EMBL" id="PXXU01000011">
    <property type="protein sequence ID" value="PSJ17972.1"/>
    <property type="molecule type" value="Genomic_DNA"/>
</dbReference>
<dbReference type="Pfam" id="PF13692">
    <property type="entry name" value="Glyco_trans_1_4"/>
    <property type="match status" value="1"/>
</dbReference>
<keyword evidence="3" id="KW-1185">Reference proteome</keyword>
<dbReference type="RefSeq" id="WP_106706286.1">
    <property type="nucleotide sequence ID" value="NZ_PXXU01000011.1"/>
</dbReference>
<dbReference type="Proteomes" id="UP000241912">
    <property type="component" value="Unassembled WGS sequence"/>
</dbReference>
<dbReference type="Gene3D" id="3.40.50.2000">
    <property type="entry name" value="Glycogen Phosphorylase B"/>
    <property type="match status" value="2"/>
</dbReference>
<evidence type="ECO:0000313" key="2">
    <source>
        <dbReference type="EMBL" id="PSJ17972.1"/>
    </source>
</evidence>
<reference evidence="2 3" key="1">
    <citation type="submission" date="2018-03" db="EMBL/GenBank/DDBJ databases">
        <title>Draft genome of Nitrosomonas supralitoralis APG5.</title>
        <authorList>
            <person name="Urakawa H."/>
            <person name="Lopez J.V."/>
        </authorList>
    </citation>
    <scope>NUCLEOTIDE SEQUENCE [LARGE SCALE GENOMIC DNA]</scope>
    <source>
        <strain evidence="2 3">APG5</strain>
    </source>
</reference>
<sequence length="379" mass="41626">MNVIHIIIGLNVGGAEMMLKRLVDSHHDNPAFRHAVVSLTDMGKLGVQFQAMGVVVHSLGLGSSFGIPLVLWRLVNLIRALRPDIIQAWMYHADLLGGLAARMAGNRHVIWGIRTTDVQAGGSLMTVLVRWLCARFSRWVPQVIVCAAEASRQSHIAVGYDATKMVVVPNGYDFSQLSASADERKTLREQSNINQNDVVVGSLGRFHAVKDQENFVRMAGLLASQYPQLRFLMVGRGLDWDNAPLVDWIDKAGCKERFVLLGERKDVPQCLAAMDIFCLHSRTEGFPNVLAEAMAMGLPCITTDVGDAAMLLADTGVVVPKGDSAALAQGVARLLALEQDARNALGLRAKAQVEEEYSMDHARKRFEEIYRQVLNKGAF</sequence>
<dbReference type="CDD" id="cd03807">
    <property type="entry name" value="GT4_WbnK-like"/>
    <property type="match status" value="1"/>
</dbReference>